<dbReference type="SUPFAM" id="SSF53756">
    <property type="entry name" value="UDP-Glycosyltransferase/glycogen phosphorylase"/>
    <property type="match status" value="1"/>
</dbReference>
<evidence type="ECO:0000313" key="4">
    <source>
        <dbReference type="Proteomes" id="UP000319148"/>
    </source>
</evidence>
<dbReference type="Pfam" id="PF13439">
    <property type="entry name" value="Glyco_transf_4"/>
    <property type="match status" value="1"/>
</dbReference>
<feature type="domain" description="Glycosyltransferase subfamily 4-like N-terminal" evidence="2">
    <location>
        <begin position="16"/>
        <end position="205"/>
    </location>
</feature>
<organism evidence="3 4">
    <name type="scientific">Emcibacter nanhaiensis</name>
    <dbReference type="NCBI Taxonomy" id="1505037"/>
    <lineage>
        <taxon>Bacteria</taxon>
        <taxon>Pseudomonadati</taxon>
        <taxon>Pseudomonadota</taxon>
        <taxon>Alphaproteobacteria</taxon>
        <taxon>Emcibacterales</taxon>
        <taxon>Emcibacteraceae</taxon>
        <taxon>Emcibacter</taxon>
    </lineage>
</organism>
<sequence length="414" mass="47137">MNIWLWNHFAGAPEIGMEYRPYYLSKWLTKKGHKVSIFASTPHHLMITPPEVSEDISTMDIDGINYVWIKAAEYHSNGLRRLLNHFSYAWTLFKNNFCTVSGLEKPDVIIASSPHPFHYLAAKRWATKYNCKLIFEVRDLWPLSLTELLGTPSWHPLVLLLSWIEKYAYRTADRVVSVLPYTFEYMEPRGVSKERFAYVPNGIDLGSVQAGSLESENPTYLEIKELKKKGKFIIGYAGTHGIPNPLEELIGAAGLYQEKYGDDLAVVLVGHGTEKERLIGLCRDGNIRNVYFFDRVPKKDVAPIVSLFDVGYIGFENKEFYKYGVSANKIFEYMGAAKPILISHLTEKNPVTESGGGIQVPPLSPEKLLEAVVELEGMSENDLKDMGGRGYAFLRENHLYERLAEKYIEIIRQI</sequence>
<dbReference type="RefSeq" id="WP_139941724.1">
    <property type="nucleotide sequence ID" value="NZ_JBHSYP010000005.1"/>
</dbReference>
<gene>
    <name evidence="3" type="ORF">FIV46_14895</name>
</gene>
<keyword evidence="4" id="KW-1185">Reference proteome</keyword>
<keyword evidence="1 3" id="KW-0808">Transferase</keyword>
<reference evidence="4" key="1">
    <citation type="submission" date="2019-06" db="EMBL/GenBank/DDBJ databases">
        <title>The complete genome of Emcibacter congregatus ZYLT.</title>
        <authorList>
            <person name="Zhao Z."/>
        </authorList>
    </citation>
    <scope>NUCLEOTIDE SEQUENCE [LARGE SCALE GENOMIC DNA]</scope>
    <source>
        <strain evidence="4">MCCC 1A06723</strain>
    </source>
</reference>
<dbReference type="OrthoDB" id="185319at2"/>
<name>A0A501PAK4_9PROT</name>
<dbReference type="GO" id="GO:0009103">
    <property type="term" value="P:lipopolysaccharide biosynthetic process"/>
    <property type="evidence" value="ECO:0007669"/>
    <property type="project" value="TreeGrafter"/>
</dbReference>
<dbReference type="PANTHER" id="PTHR46401:SF2">
    <property type="entry name" value="GLYCOSYLTRANSFERASE WBBK-RELATED"/>
    <property type="match status" value="1"/>
</dbReference>
<dbReference type="GO" id="GO:0016757">
    <property type="term" value="F:glycosyltransferase activity"/>
    <property type="evidence" value="ECO:0007669"/>
    <property type="project" value="TreeGrafter"/>
</dbReference>
<evidence type="ECO:0000259" key="2">
    <source>
        <dbReference type="Pfam" id="PF13439"/>
    </source>
</evidence>
<dbReference type="Gene3D" id="3.40.50.2000">
    <property type="entry name" value="Glycogen Phosphorylase B"/>
    <property type="match status" value="2"/>
</dbReference>
<comment type="caution">
    <text evidence="3">The sequence shown here is derived from an EMBL/GenBank/DDBJ whole genome shotgun (WGS) entry which is preliminary data.</text>
</comment>
<evidence type="ECO:0000256" key="1">
    <source>
        <dbReference type="ARBA" id="ARBA00022679"/>
    </source>
</evidence>
<dbReference type="InterPro" id="IPR028098">
    <property type="entry name" value="Glyco_trans_4-like_N"/>
</dbReference>
<dbReference type="Pfam" id="PF13692">
    <property type="entry name" value="Glyco_trans_1_4"/>
    <property type="match status" value="1"/>
</dbReference>
<evidence type="ECO:0000313" key="3">
    <source>
        <dbReference type="EMBL" id="TPD57409.1"/>
    </source>
</evidence>
<proteinExistence type="predicted"/>
<dbReference type="PANTHER" id="PTHR46401">
    <property type="entry name" value="GLYCOSYLTRANSFERASE WBBK-RELATED"/>
    <property type="match status" value="1"/>
</dbReference>
<dbReference type="EMBL" id="VFIY01000018">
    <property type="protein sequence ID" value="TPD57409.1"/>
    <property type="molecule type" value="Genomic_DNA"/>
</dbReference>
<protein>
    <submittedName>
        <fullName evidence="3">Glycosyltransferase family 4 protein</fullName>
    </submittedName>
</protein>
<accession>A0A501PAK4</accession>
<dbReference type="AlphaFoldDB" id="A0A501PAK4"/>
<dbReference type="CDD" id="cd03794">
    <property type="entry name" value="GT4_WbuB-like"/>
    <property type="match status" value="1"/>
</dbReference>
<dbReference type="Proteomes" id="UP000319148">
    <property type="component" value="Unassembled WGS sequence"/>
</dbReference>